<keyword evidence="6 7" id="KW-0472">Membrane</keyword>
<proteinExistence type="inferred from homology"/>
<organism evidence="10 11">
    <name type="scientific">Bacteroides zoogleoformans</name>
    <dbReference type="NCBI Taxonomy" id="28119"/>
    <lineage>
        <taxon>Bacteria</taxon>
        <taxon>Pseudomonadati</taxon>
        <taxon>Bacteroidota</taxon>
        <taxon>Bacteroidia</taxon>
        <taxon>Bacteroidales</taxon>
        <taxon>Bacteroidaceae</taxon>
        <taxon>Bacteroides</taxon>
    </lineage>
</organism>
<dbReference type="PANTHER" id="PTHR30489:SF0">
    <property type="entry name" value="LIPOPROTEIN-RELEASING SYSTEM TRANSMEMBRANE PROTEIN LOLE"/>
    <property type="match status" value="1"/>
</dbReference>
<dbReference type="InterPro" id="IPR051447">
    <property type="entry name" value="Lipoprotein-release_system"/>
</dbReference>
<dbReference type="RefSeq" id="WP_106041569.1">
    <property type="nucleotide sequence ID" value="NZ_CP027231.1"/>
</dbReference>
<reference evidence="10 11" key="1">
    <citation type="submission" date="2018-02" db="EMBL/GenBank/DDBJ databases">
        <authorList>
            <person name="Holder M.E."/>
            <person name="Ajami N.J."/>
            <person name="Petrosino J.F."/>
        </authorList>
    </citation>
    <scope>NUCLEOTIDE SEQUENCE [LARGE SCALE GENOMIC DNA]</scope>
    <source>
        <strain evidence="10 11">ATCC 33285</strain>
    </source>
</reference>
<feature type="transmembrane region" description="Helical" evidence="7">
    <location>
        <begin position="20"/>
        <end position="41"/>
    </location>
</feature>
<evidence type="ECO:0000313" key="10">
    <source>
        <dbReference type="EMBL" id="AVM53169.1"/>
    </source>
</evidence>
<evidence type="ECO:0000259" key="9">
    <source>
        <dbReference type="Pfam" id="PF12704"/>
    </source>
</evidence>
<feature type="transmembrane region" description="Helical" evidence="7">
    <location>
        <begin position="268"/>
        <end position="286"/>
    </location>
</feature>
<evidence type="ECO:0000313" key="11">
    <source>
        <dbReference type="Proteomes" id="UP000238304"/>
    </source>
</evidence>
<evidence type="ECO:0000256" key="2">
    <source>
        <dbReference type="ARBA" id="ARBA00005236"/>
    </source>
</evidence>
<dbReference type="InterPro" id="IPR003838">
    <property type="entry name" value="ABC3_permease_C"/>
</dbReference>
<evidence type="ECO:0000256" key="4">
    <source>
        <dbReference type="ARBA" id="ARBA00022692"/>
    </source>
</evidence>
<evidence type="ECO:0008006" key="12">
    <source>
        <dbReference type="Google" id="ProtNLM"/>
    </source>
</evidence>
<keyword evidence="4 7" id="KW-0812">Transmembrane</keyword>
<sequence length="402" mass="44288">MLRTAWLNLWRNPRRTCTTAASVCFAVFFCILLNSAYIGIWEAFIQNFLRIEKGHIEICHKAEEESDDEYMPMSDEMLQHLSDLSGVTDVLPRIETFAMASAGDLSRGVAVFGVRPSQEKRRMSITSMLTEGSYLEEDDDGVLLGLKLSRSLNVGVGDSIAVIGKGCHGSSAGGLFPIRGIVTLPVAKADKVAVYMSLKAAQEFIGLPVGYSRVYLWIDKEENLAAIQKEAEALLPPDEYDVQNWISTMSDFLIYAETTKTIGEIVNLILYMLVASGVLGTVIMMVNERRYEFGMMIALGMQRTRLALTVFCELLFIMVGGGMAGIVAVLPIIHYFECNPFPLDGNSAKLIQDYITNPEFTCHTGVGLIAEQLIAVALIGGIVMLYPALAIFKLKVNLVLKQ</sequence>
<evidence type="ECO:0000256" key="3">
    <source>
        <dbReference type="ARBA" id="ARBA00022475"/>
    </source>
</evidence>
<evidence type="ECO:0000256" key="1">
    <source>
        <dbReference type="ARBA" id="ARBA00004651"/>
    </source>
</evidence>
<dbReference type="Proteomes" id="UP000238304">
    <property type="component" value="Chromosome"/>
</dbReference>
<evidence type="ECO:0000256" key="6">
    <source>
        <dbReference type="ARBA" id="ARBA00023136"/>
    </source>
</evidence>
<dbReference type="Pfam" id="PF02687">
    <property type="entry name" value="FtsX"/>
    <property type="match status" value="1"/>
</dbReference>
<comment type="subcellular location">
    <subcellularLocation>
        <location evidence="1">Cell membrane</location>
        <topology evidence="1">Multi-pass membrane protein</topology>
    </subcellularLocation>
</comment>
<gene>
    <name evidence="10" type="ORF">C4H11_09705</name>
</gene>
<keyword evidence="11" id="KW-1185">Reference proteome</keyword>
<dbReference type="EMBL" id="CP027231">
    <property type="protein sequence ID" value="AVM53169.1"/>
    <property type="molecule type" value="Genomic_DNA"/>
</dbReference>
<comment type="similarity">
    <text evidence="2">Belongs to the ABC-4 integral membrane protein family. LolC/E subfamily.</text>
</comment>
<dbReference type="PANTHER" id="PTHR30489">
    <property type="entry name" value="LIPOPROTEIN-RELEASING SYSTEM TRANSMEMBRANE PROTEIN LOLE"/>
    <property type="match status" value="1"/>
</dbReference>
<feature type="transmembrane region" description="Helical" evidence="7">
    <location>
        <begin position="306"/>
        <end position="333"/>
    </location>
</feature>
<feature type="transmembrane region" description="Helical" evidence="7">
    <location>
        <begin position="373"/>
        <end position="392"/>
    </location>
</feature>
<accession>A0ABM6T8W3</accession>
<feature type="domain" description="ABC3 transporter permease C-terminal" evidence="8">
    <location>
        <begin position="266"/>
        <end position="394"/>
    </location>
</feature>
<keyword evidence="5 7" id="KW-1133">Transmembrane helix</keyword>
<name>A0ABM6T8W3_9BACE</name>
<dbReference type="Pfam" id="PF12704">
    <property type="entry name" value="MacB_PCD"/>
    <property type="match status" value="1"/>
</dbReference>
<dbReference type="InterPro" id="IPR025857">
    <property type="entry name" value="MacB_PCD"/>
</dbReference>
<protein>
    <recommendedName>
        <fullName evidence="12">ABC-type lipoprotein release transport system permease subunit</fullName>
    </recommendedName>
</protein>
<evidence type="ECO:0000256" key="5">
    <source>
        <dbReference type="ARBA" id="ARBA00022989"/>
    </source>
</evidence>
<evidence type="ECO:0000256" key="7">
    <source>
        <dbReference type="SAM" id="Phobius"/>
    </source>
</evidence>
<feature type="domain" description="MacB-like periplasmic core" evidence="9">
    <location>
        <begin position="17"/>
        <end position="233"/>
    </location>
</feature>
<keyword evidence="3" id="KW-1003">Cell membrane</keyword>
<evidence type="ECO:0000259" key="8">
    <source>
        <dbReference type="Pfam" id="PF02687"/>
    </source>
</evidence>